<evidence type="ECO:0000313" key="8">
    <source>
        <dbReference type="EMBL" id="MEA5402403.1"/>
    </source>
</evidence>
<dbReference type="PANTHER" id="PTHR30481">
    <property type="entry name" value="DNA ADENINE METHYLASE"/>
    <property type="match status" value="1"/>
</dbReference>
<dbReference type="InterPro" id="IPR012327">
    <property type="entry name" value="MeTrfase_D12"/>
</dbReference>
<sequence>MDTLKIKNKFTPFLRWTGSKRWFVNKYLFDFLPESFNNYHEPFLGAGSVFFHLIQSNEKKDRIFYISDTNEDLINTYMQLRDNPNEVIKHLKDLKNTSDDYYRIRDENPLIKAQRAARFIYLNKTSFNGIYRVNSKGVYNVPYGKRENIDIVNEKLLFEISAKLENVIITNKSFELSLDNVNKNDLIFIDPPYTVAHENNGFIEYNQKLFSWEDQVKLKNYIEEIIRREAFFILTNASHISILELYKDIGIISKLSRNSQVGGRVKTRGIYSELIICNTRA</sequence>
<keyword evidence="3 7" id="KW-0489">Methyltransferase</keyword>
<evidence type="ECO:0000256" key="6">
    <source>
        <dbReference type="ARBA" id="ARBA00047942"/>
    </source>
</evidence>
<dbReference type="GO" id="GO:0009007">
    <property type="term" value="F:site-specific DNA-methyltransferase (adenine-specific) activity"/>
    <property type="evidence" value="ECO:0007669"/>
    <property type="project" value="UniProtKB-EC"/>
</dbReference>
<dbReference type="Pfam" id="PF02086">
    <property type="entry name" value="MethyltransfD12"/>
    <property type="match status" value="1"/>
</dbReference>
<dbReference type="PRINTS" id="PR00505">
    <property type="entry name" value="D12N6MTFRASE"/>
</dbReference>
<keyword evidence="5 7" id="KW-0949">S-adenosyl-L-methionine</keyword>
<evidence type="ECO:0000256" key="2">
    <source>
        <dbReference type="ARBA" id="ARBA00011900"/>
    </source>
</evidence>
<comment type="catalytic activity">
    <reaction evidence="6 7">
        <text>a 2'-deoxyadenosine in DNA + S-adenosyl-L-methionine = an N(6)-methyl-2'-deoxyadenosine in DNA + S-adenosyl-L-homocysteine + H(+)</text>
        <dbReference type="Rhea" id="RHEA:15197"/>
        <dbReference type="Rhea" id="RHEA-COMP:12418"/>
        <dbReference type="Rhea" id="RHEA-COMP:12419"/>
        <dbReference type="ChEBI" id="CHEBI:15378"/>
        <dbReference type="ChEBI" id="CHEBI:57856"/>
        <dbReference type="ChEBI" id="CHEBI:59789"/>
        <dbReference type="ChEBI" id="CHEBI:90615"/>
        <dbReference type="ChEBI" id="CHEBI:90616"/>
        <dbReference type="EC" id="2.1.1.72"/>
    </reaction>
</comment>
<dbReference type="GO" id="GO:0032259">
    <property type="term" value="P:methylation"/>
    <property type="evidence" value="ECO:0007669"/>
    <property type="project" value="UniProtKB-KW"/>
</dbReference>
<dbReference type="InterPro" id="IPR002052">
    <property type="entry name" value="DNA_methylase_N6_adenine_CS"/>
</dbReference>
<dbReference type="RefSeq" id="WP_323326896.1">
    <property type="nucleotide sequence ID" value="NZ_JAYGIL010000005.1"/>
</dbReference>
<dbReference type="PIRSF" id="PIRSF000398">
    <property type="entry name" value="M_m6A_EcoRV"/>
    <property type="match status" value="1"/>
</dbReference>
<accession>A0ABU5S1P3</accession>
<keyword evidence="9" id="KW-1185">Reference proteome</keyword>
<evidence type="ECO:0000256" key="4">
    <source>
        <dbReference type="ARBA" id="ARBA00022679"/>
    </source>
</evidence>
<evidence type="ECO:0000256" key="5">
    <source>
        <dbReference type="ARBA" id="ARBA00022691"/>
    </source>
</evidence>
<evidence type="ECO:0000313" key="9">
    <source>
        <dbReference type="Proteomes" id="UP001303899"/>
    </source>
</evidence>
<dbReference type="EMBL" id="JAYGIL010000005">
    <property type="protein sequence ID" value="MEA5402403.1"/>
    <property type="molecule type" value="Genomic_DNA"/>
</dbReference>
<name>A0ABU5S1P3_9BACT</name>
<dbReference type="Proteomes" id="UP001303899">
    <property type="component" value="Unassembled WGS sequence"/>
</dbReference>
<dbReference type="PROSITE" id="PS00092">
    <property type="entry name" value="N6_MTASE"/>
    <property type="match status" value="1"/>
</dbReference>
<keyword evidence="4 7" id="KW-0808">Transferase</keyword>
<gene>
    <name evidence="8" type="ORF">VB776_05730</name>
</gene>
<dbReference type="InterPro" id="IPR023095">
    <property type="entry name" value="Ade_MeTrfase_dom_2"/>
</dbReference>
<dbReference type="NCBIfam" id="TIGR00571">
    <property type="entry name" value="dam"/>
    <property type="match status" value="1"/>
</dbReference>
<dbReference type="InterPro" id="IPR029063">
    <property type="entry name" value="SAM-dependent_MTases_sf"/>
</dbReference>
<evidence type="ECO:0000256" key="3">
    <source>
        <dbReference type="ARBA" id="ARBA00022603"/>
    </source>
</evidence>
<dbReference type="InterPro" id="IPR012263">
    <property type="entry name" value="M_m6A_EcoRV"/>
</dbReference>
<evidence type="ECO:0000256" key="1">
    <source>
        <dbReference type="ARBA" id="ARBA00006594"/>
    </source>
</evidence>
<dbReference type="PANTHER" id="PTHR30481:SF3">
    <property type="entry name" value="DNA ADENINE METHYLASE"/>
    <property type="match status" value="1"/>
</dbReference>
<comment type="caution">
    <text evidence="8">The sequence shown here is derived from an EMBL/GenBank/DDBJ whole genome shotgun (WGS) entry which is preliminary data.</text>
</comment>
<protein>
    <recommendedName>
        <fullName evidence="2 7">Site-specific DNA-methyltransferase (adenine-specific)</fullName>
        <ecNumber evidence="2 7">2.1.1.72</ecNumber>
    </recommendedName>
</protein>
<dbReference type="EC" id="2.1.1.72" evidence="2 7"/>
<dbReference type="SUPFAM" id="SSF53335">
    <property type="entry name" value="S-adenosyl-L-methionine-dependent methyltransferases"/>
    <property type="match status" value="1"/>
</dbReference>
<dbReference type="Gene3D" id="3.40.50.150">
    <property type="entry name" value="Vaccinia Virus protein VP39"/>
    <property type="match status" value="1"/>
</dbReference>
<evidence type="ECO:0000256" key="7">
    <source>
        <dbReference type="RuleBase" id="RU361257"/>
    </source>
</evidence>
<comment type="similarity">
    <text evidence="1 7">Belongs to the N(4)/N(6)-methyltransferase family.</text>
</comment>
<organism evidence="8 9">
    <name type="scientific">Arcicella gelida</name>
    <dbReference type="NCBI Taxonomy" id="2984195"/>
    <lineage>
        <taxon>Bacteria</taxon>
        <taxon>Pseudomonadati</taxon>
        <taxon>Bacteroidota</taxon>
        <taxon>Cytophagia</taxon>
        <taxon>Cytophagales</taxon>
        <taxon>Flectobacillaceae</taxon>
        <taxon>Arcicella</taxon>
    </lineage>
</organism>
<dbReference type="Gene3D" id="1.10.1020.10">
    <property type="entry name" value="Adenine-specific Methyltransferase, Domain 2"/>
    <property type="match status" value="1"/>
</dbReference>
<proteinExistence type="inferred from homology"/>
<reference evidence="8 9" key="1">
    <citation type="submission" date="2023-12" db="EMBL/GenBank/DDBJ databases">
        <title>Novel species of the genus Arcicella isolated from rivers.</title>
        <authorList>
            <person name="Lu H."/>
        </authorList>
    </citation>
    <scope>NUCLEOTIDE SEQUENCE [LARGE SCALE GENOMIC DNA]</scope>
    <source>
        <strain evidence="8 9">DC2W</strain>
    </source>
</reference>